<dbReference type="AlphaFoldDB" id="A0AAV8V3X6"/>
<dbReference type="FunFam" id="3.30.160.60:FF:000448">
    <property type="entry name" value="RE1-silencing transcription factor A"/>
    <property type="match status" value="1"/>
</dbReference>
<dbReference type="PANTHER" id="PTHR24388:SF54">
    <property type="entry name" value="PROTEIN ESCARGOT"/>
    <property type="match status" value="1"/>
</dbReference>
<dbReference type="PANTHER" id="PTHR24388">
    <property type="entry name" value="ZINC FINGER PROTEIN"/>
    <property type="match status" value="1"/>
</dbReference>
<evidence type="ECO:0000259" key="8">
    <source>
        <dbReference type="PROSITE" id="PS50157"/>
    </source>
</evidence>
<dbReference type="PROSITE" id="PS50157">
    <property type="entry name" value="ZINC_FINGER_C2H2_2"/>
    <property type="match status" value="3"/>
</dbReference>
<keyword evidence="6" id="KW-0539">Nucleus</keyword>
<comment type="caution">
    <text evidence="9">The sequence shown here is derived from an EMBL/GenBank/DDBJ whole genome shotgun (WGS) entry which is preliminary data.</text>
</comment>
<dbReference type="InterPro" id="IPR050527">
    <property type="entry name" value="Snail/Krueppel_Znf"/>
</dbReference>
<keyword evidence="2" id="KW-0479">Metal-binding</keyword>
<dbReference type="GO" id="GO:0008270">
    <property type="term" value="F:zinc ion binding"/>
    <property type="evidence" value="ECO:0007669"/>
    <property type="project" value="UniProtKB-KW"/>
</dbReference>
<evidence type="ECO:0000256" key="4">
    <source>
        <dbReference type="ARBA" id="ARBA00022771"/>
    </source>
</evidence>
<evidence type="ECO:0000256" key="2">
    <source>
        <dbReference type="ARBA" id="ARBA00022723"/>
    </source>
</evidence>
<keyword evidence="5" id="KW-0862">Zinc</keyword>
<evidence type="ECO:0000313" key="9">
    <source>
        <dbReference type="EMBL" id="KAJ8909159.1"/>
    </source>
</evidence>
<gene>
    <name evidence="9" type="ORF">NDN08_005853</name>
</gene>
<evidence type="ECO:0000256" key="1">
    <source>
        <dbReference type="ARBA" id="ARBA00004123"/>
    </source>
</evidence>
<dbReference type="InterPro" id="IPR036236">
    <property type="entry name" value="Znf_C2H2_sf"/>
</dbReference>
<feature type="domain" description="C2H2-type" evidence="8">
    <location>
        <begin position="125"/>
        <end position="152"/>
    </location>
</feature>
<feature type="domain" description="C2H2-type" evidence="8">
    <location>
        <begin position="96"/>
        <end position="124"/>
    </location>
</feature>
<dbReference type="FunFam" id="3.30.160.60:FF:000446">
    <property type="entry name" value="Zinc finger protein"/>
    <property type="match status" value="1"/>
</dbReference>
<keyword evidence="10" id="KW-1185">Reference proteome</keyword>
<proteinExistence type="predicted"/>
<keyword evidence="4 7" id="KW-0863">Zinc-finger</keyword>
<evidence type="ECO:0000256" key="6">
    <source>
        <dbReference type="ARBA" id="ARBA00023242"/>
    </source>
</evidence>
<evidence type="ECO:0000256" key="5">
    <source>
        <dbReference type="ARBA" id="ARBA00022833"/>
    </source>
</evidence>
<evidence type="ECO:0000313" key="10">
    <source>
        <dbReference type="Proteomes" id="UP001157974"/>
    </source>
</evidence>
<feature type="domain" description="C2H2-type" evidence="8">
    <location>
        <begin position="67"/>
        <end position="95"/>
    </location>
</feature>
<dbReference type="SMART" id="SM00355">
    <property type="entry name" value="ZnF_C2H2"/>
    <property type="match status" value="3"/>
</dbReference>
<dbReference type="EMBL" id="JAMWBK010000001">
    <property type="protein sequence ID" value="KAJ8909159.1"/>
    <property type="molecule type" value="Genomic_DNA"/>
</dbReference>
<dbReference type="Pfam" id="PF13909">
    <property type="entry name" value="zf-H2C2_5"/>
    <property type="match status" value="1"/>
</dbReference>
<dbReference type="GO" id="GO:0005634">
    <property type="term" value="C:nucleus"/>
    <property type="evidence" value="ECO:0007669"/>
    <property type="project" value="UniProtKB-SubCell"/>
</dbReference>
<dbReference type="GO" id="GO:0000978">
    <property type="term" value="F:RNA polymerase II cis-regulatory region sequence-specific DNA binding"/>
    <property type="evidence" value="ECO:0007669"/>
    <property type="project" value="TreeGrafter"/>
</dbReference>
<keyword evidence="3" id="KW-0677">Repeat</keyword>
<dbReference type="InterPro" id="IPR013087">
    <property type="entry name" value="Znf_C2H2_type"/>
</dbReference>
<dbReference type="Proteomes" id="UP001157974">
    <property type="component" value="Unassembled WGS sequence"/>
</dbReference>
<dbReference type="Gene3D" id="3.30.160.60">
    <property type="entry name" value="Classic Zinc Finger"/>
    <property type="match status" value="3"/>
</dbReference>
<dbReference type="SUPFAM" id="SSF57667">
    <property type="entry name" value="beta-beta-alpha zinc fingers"/>
    <property type="match status" value="2"/>
</dbReference>
<reference evidence="9 10" key="1">
    <citation type="journal article" date="2023" name="Nat. Commun.">
        <title>Origin of minicircular mitochondrial genomes in red algae.</title>
        <authorList>
            <person name="Lee Y."/>
            <person name="Cho C.H."/>
            <person name="Lee Y.M."/>
            <person name="Park S.I."/>
            <person name="Yang J.H."/>
            <person name="West J.A."/>
            <person name="Bhattacharya D."/>
            <person name="Yoon H.S."/>
        </authorList>
    </citation>
    <scope>NUCLEOTIDE SEQUENCE [LARGE SCALE GENOMIC DNA]</scope>
    <source>
        <strain evidence="9 10">CCMP1338</strain>
        <tissue evidence="9">Whole cell</tissue>
    </source>
</reference>
<comment type="subcellular location">
    <subcellularLocation>
        <location evidence="1">Nucleus</location>
    </subcellularLocation>
</comment>
<dbReference type="GO" id="GO:0000981">
    <property type="term" value="F:DNA-binding transcription factor activity, RNA polymerase II-specific"/>
    <property type="evidence" value="ECO:0007669"/>
    <property type="project" value="TreeGrafter"/>
</dbReference>
<organism evidence="9 10">
    <name type="scientific">Rhodosorus marinus</name>
    <dbReference type="NCBI Taxonomy" id="101924"/>
    <lineage>
        <taxon>Eukaryota</taxon>
        <taxon>Rhodophyta</taxon>
        <taxon>Stylonematophyceae</taxon>
        <taxon>Stylonematales</taxon>
        <taxon>Stylonemataceae</taxon>
        <taxon>Rhodosorus</taxon>
    </lineage>
</organism>
<evidence type="ECO:0000256" key="7">
    <source>
        <dbReference type="PROSITE-ProRule" id="PRU00042"/>
    </source>
</evidence>
<name>A0AAV8V3X6_9RHOD</name>
<dbReference type="Pfam" id="PF00096">
    <property type="entry name" value="zf-C2H2"/>
    <property type="match status" value="1"/>
</dbReference>
<accession>A0AAV8V3X6</accession>
<protein>
    <recommendedName>
        <fullName evidence="8">C2H2-type domain-containing protein</fullName>
    </recommendedName>
</protein>
<sequence length="152" mass="17194">MDLLALLTEGTEVSAISGDSMYAANAHLSGMSDDGDSPKEKPRGFTDATKLGIKKRKTVACESEKPHFCPKCFSTFQSKFNLRMHTRAVHEHDKAYRCDQCSYACTTKGTLRRHMRMVHLHERPHSCSECGKCFATKSCILRHMKARHKETE</sequence>
<evidence type="ECO:0000256" key="3">
    <source>
        <dbReference type="ARBA" id="ARBA00022737"/>
    </source>
</evidence>
<dbReference type="PROSITE" id="PS00028">
    <property type="entry name" value="ZINC_FINGER_C2H2_1"/>
    <property type="match status" value="3"/>
</dbReference>